<evidence type="ECO:0000313" key="1">
    <source>
        <dbReference type="EMBL" id="KAJ1670275.1"/>
    </source>
</evidence>
<accession>A0ACC1HD44</accession>
<gene>
    <name evidence="1" type="ORF">EV182_008316</name>
</gene>
<keyword evidence="2" id="KW-1185">Reference proteome</keyword>
<reference evidence="1" key="1">
    <citation type="submission" date="2022-06" db="EMBL/GenBank/DDBJ databases">
        <title>Phylogenomic reconstructions and comparative analyses of Kickxellomycotina fungi.</title>
        <authorList>
            <person name="Reynolds N.K."/>
            <person name="Stajich J.E."/>
            <person name="Barry K."/>
            <person name="Grigoriev I.V."/>
            <person name="Crous P."/>
            <person name="Smith M.E."/>
        </authorList>
    </citation>
    <scope>NUCLEOTIDE SEQUENCE</scope>
    <source>
        <strain evidence="1">RSA 2271</strain>
    </source>
</reference>
<dbReference type="EMBL" id="JAMZIH010009358">
    <property type="protein sequence ID" value="KAJ1670275.1"/>
    <property type="molecule type" value="Genomic_DNA"/>
</dbReference>
<comment type="caution">
    <text evidence="1">The sequence shown here is derived from an EMBL/GenBank/DDBJ whole genome shotgun (WGS) entry which is preliminary data.</text>
</comment>
<feature type="non-terminal residue" evidence="1">
    <location>
        <position position="1"/>
    </location>
</feature>
<proteinExistence type="predicted"/>
<protein>
    <submittedName>
        <fullName evidence="1">Uncharacterized protein</fullName>
    </submittedName>
</protein>
<evidence type="ECO:0000313" key="2">
    <source>
        <dbReference type="Proteomes" id="UP001145114"/>
    </source>
</evidence>
<name>A0ACC1HD44_9FUNG</name>
<sequence length="172" mass="19176">DIQNLIAQEWRRFQCEYRQQCEDEQVSLDELAELEMEIQQELRHGPATGAGDTCDEEAADYERYEIALAAEQEQEQQQAESATTVASAMPNPLPGVVCPACHGSGVHRLAEGSSLIRCFRCKFTQNIQFYEHVMAIQSEHGGSCNQELGLSVDQSSMSIIAYCPACDFCQMC</sequence>
<organism evidence="1 2">
    <name type="scientific">Spiromyces aspiralis</name>
    <dbReference type="NCBI Taxonomy" id="68401"/>
    <lineage>
        <taxon>Eukaryota</taxon>
        <taxon>Fungi</taxon>
        <taxon>Fungi incertae sedis</taxon>
        <taxon>Zoopagomycota</taxon>
        <taxon>Kickxellomycotina</taxon>
        <taxon>Kickxellomycetes</taxon>
        <taxon>Kickxellales</taxon>
        <taxon>Kickxellaceae</taxon>
        <taxon>Spiromyces</taxon>
    </lineage>
</organism>
<dbReference type="Proteomes" id="UP001145114">
    <property type="component" value="Unassembled WGS sequence"/>
</dbReference>